<evidence type="ECO:0000313" key="1">
    <source>
        <dbReference type="EMBL" id="CAI9719155.1"/>
    </source>
</evidence>
<evidence type="ECO:0000313" key="2">
    <source>
        <dbReference type="Proteomes" id="UP001162480"/>
    </source>
</evidence>
<gene>
    <name evidence="1" type="ORF">OCTVUL_1B029186</name>
</gene>
<protein>
    <recommendedName>
        <fullName evidence="3">SCAN domain-containing protein 3-like</fullName>
    </recommendedName>
</protein>
<dbReference type="InterPro" id="IPR038269">
    <property type="entry name" value="SCAN_sf"/>
</dbReference>
<evidence type="ECO:0008006" key="3">
    <source>
        <dbReference type="Google" id="ProtNLM"/>
    </source>
</evidence>
<organism evidence="1 2">
    <name type="scientific">Octopus vulgaris</name>
    <name type="common">Common octopus</name>
    <dbReference type="NCBI Taxonomy" id="6645"/>
    <lineage>
        <taxon>Eukaryota</taxon>
        <taxon>Metazoa</taxon>
        <taxon>Spiralia</taxon>
        <taxon>Lophotrochozoa</taxon>
        <taxon>Mollusca</taxon>
        <taxon>Cephalopoda</taxon>
        <taxon>Coleoidea</taxon>
        <taxon>Octopodiformes</taxon>
        <taxon>Octopoda</taxon>
        <taxon>Incirrata</taxon>
        <taxon>Octopodidae</taxon>
        <taxon>Octopus</taxon>
    </lineage>
</organism>
<keyword evidence="2" id="KW-1185">Reference proteome</keyword>
<reference evidence="1" key="1">
    <citation type="submission" date="2023-08" db="EMBL/GenBank/DDBJ databases">
        <authorList>
            <person name="Alioto T."/>
            <person name="Alioto T."/>
            <person name="Gomez Garrido J."/>
        </authorList>
    </citation>
    <scope>NUCLEOTIDE SEQUENCE</scope>
</reference>
<proteinExistence type="predicted"/>
<dbReference type="EMBL" id="OX597816">
    <property type="protein sequence ID" value="CAI9719155.1"/>
    <property type="molecule type" value="Genomic_DNA"/>
</dbReference>
<accession>A0AA36AMY3</accession>
<dbReference type="Gene3D" id="1.10.4020.10">
    <property type="entry name" value="DNA breaking-rejoining enzymes"/>
    <property type="match status" value="1"/>
</dbReference>
<sequence>MIPTFNDKEVDNYFLHFEKVAENLKWPKESWTILLQTLLKGKAQDTFSALTVGQSSEYDLVKRTLLKAYDLVSDTDCQKFRSAQKKDNETFEKFAREKETLFDRWCNSRNFGKSRAFNHYQLEGFFQELESKCDELVYYCAVHWPSNEKLLQQQYDFRNVVCTYSEMKGQGELTLCKAKVSAHIDRL</sequence>
<dbReference type="Proteomes" id="UP001162480">
    <property type="component" value="Chromosome 3"/>
</dbReference>
<dbReference type="AlphaFoldDB" id="A0AA36AMY3"/>
<dbReference type="PANTHER" id="PTHR46888">
    <property type="entry name" value="ZINC KNUCKLE DOMAINCONTAINING PROTEIN-RELATED"/>
    <property type="match status" value="1"/>
</dbReference>
<name>A0AA36AMY3_OCTVU</name>
<dbReference type="PANTHER" id="PTHR46888:SF13">
    <property type="entry name" value="RIBONUCLEASE H"/>
    <property type="match status" value="1"/>
</dbReference>